<keyword evidence="6 9" id="KW-0472">Membrane</keyword>
<accession>A0AAD5PR31</accession>
<keyword evidence="8" id="KW-0325">Glycoprotein</keyword>
<evidence type="ECO:0000256" key="9">
    <source>
        <dbReference type="SAM" id="Phobius"/>
    </source>
</evidence>
<keyword evidence="10" id="KW-0732">Signal</keyword>
<dbReference type="GO" id="GO:0050906">
    <property type="term" value="P:detection of stimulus involved in sensory perception"/>
    <property type="evidence" value="ECO:0007669"/>
    <property type="project" value="UniProtKB-ARBA"/>
</dbReference>
<comment type="subcellular location">
    <subcellularLocation>
        <location evidence="1">Cell membrane</location>
        <topology evidence="1">Multi-pass membrane protein</topology>
    </subcellularLocation>
</comment>
<feature type="chain" id="PRO_5041928063" description="Ionotropic glutamate receptor C-terminal domain-containing protein" evidence="10">
    <location>
        <begin position="21"/>
        <end position="468"/>
    </location>
</feature>
<feature type="transmembrane region" description="Helical" evidence="9">
    <location>
        <begin position="166"/>
        <end position="190"/>
    </location>
</feature>
<evidence type="ECO:0000256" key="4">
    <source>
        <dbReference type="ARBA" id="ARBA00022692"/>
    </source>
</evidence>
<dbReference type="Proteomes" id="UP000820818">
    <property type="component" value="Linkage Group LG8"/>
</dbReference>
<dbReference type="PANTHER" id="PTHR42643">
    <property type="entry name" value="IONOTROPIC RECEPTOR 20A-RELATED"/>
    <property type="match status" value="1"/>
</dbReference>
<dbReference type="AlphaFoldDB" id="A0AAD5PR31"/>
<keyword evidence="3" id="KW-1003">Cell membrane</keyword>
<comment type="similarity">
    <text evidence="2">Belongs to the glutamate-gated ion channel (TC 1.A.10.1) family.</text>
</comment>
<dbReference type="SUPFAM" id="SSF53850">
    <property type="entry name" value="Periplasmic binding protein-like II"/>
    <property type="match status" value="1"/>
</dbReference>
<dbReference type="InterPro" id="IPR001320">
    <property type="entry name" value="Iontro_rcpt_C"/>
</dbReference>
<evidence type="ECO:0000256" key="10">
    <source>
        <dbReference type="SAM" id="SignalP"/>
    </source>
</evidence>
<keyword evidence="4 9" id="KW-0812">Transmembrane</keyword>
<evidence type="ECO:0000256" key="2">
    <source>
        <dbReference type="ARBA" id="ARBA00008685"/>
    </source>
</evidence>
<keyword evidence="7" id="KW-0675">Receptor</keyword>
<dbReference type="GO" id="GO:0005886">
    <property type="term" value="C:plasma membrane"/>
    <property type="evidence" value="ECO:0007669"/>
    <property type="project" value="UniProtKB-SubCell"/>
</dbReference>
<reference evidence="12 13" key="1">
    <citation type="submission" date="2022-05" db="EMBL/GenBank/DDBJ databases">
        <title>A multi-omics perspective on studying reproductive biology in Daphnia sinensis.</title>
        <authorList>
            <person name="Jia J."/>
        </authorList>
    </citation>
    <scope>NUCLEOTIDE SEQUENCE [LARGE SCALE GENOMIC DNA]</scope>
    <source>
        <strain evidence="12 13">WSL</strain>
    </source>
</reference>
<dbReference type="EMBL" id="WJBH02000008">
    <property type="protein sequence ID" value="KAI9554683.1"/>
    <property type="molecule type" value="Genomic_DNA"/>
</dbReference>
<protein>
    <recommendedName>
        <fullName evidence="11">Ionotropic glutamate receptor C-terminal domain-containing protein</fullName>
    </recommendedName>
</protein>
<evidence type="ECO:0000256" key="3">
    <source>
        <dbReference type="ARBA" id="ARBA00022475"/>
    </source>
</evidence>
<dbReference type="Pfam" id="PF00060">
    <property type="entry name" value="Lig_chan"/>
    <property type="match status" value="1"/>
</dbReference>
<feature type="transmembrane region" description="Helical" evidence="9">
    <location>
        <begin position="238"/>
        <end position="260"/>
    </location>
</feature>
<name>A0AAD5PR31_9CRUS</name>
<evidence type="ECO:0000313" key="12">
    <source>
        <dbReference type="EMBL" id="KAI9554683.1"/>
    </source>
</evidence>
<evidence type="ECO:0000256" key="5">
    <source>
        <dbReference type="ARBA" id="ARBA00022989"/>
    </source>
</evidence>
<keyword evidence="5 9" id="KW-1133">Transmembrane helix</keyword>
<sequence length="468" mass="52671">MKLTWMQLIAFVRIVHLSSALKERVVPSTNDGPSQKDKLHLRIAQIEYSASVLFLRRTPGHESSQFGFFPLILDWLSLRYKFDYTIFVDKNVSIMVEDRAPHQPGAFIYILSGAREVITSAIEPLGSPSRLVDFVHPFSYSRLCFLIPMPEASQNNVDAVIKPFQFWVWIALGVAAGAVLVVLHCFNLFLTTKERYLVKEKDTTNANRNIVVYLLATLLNQGGYVSCILTSIRMIIGAWCLLSLVLVNSYNSTLISYVTATRLAMPLVNSMEELAHDSNVHLVVDRGQGPDSLFSAAQSGLFQALGDKLRAYPHSKCSSTKQCVDMVKSTPPRHVYVNSDLALLAVLKQEYQTTRKCNLAIGGELRKDFALVWGLSKGSPYLEAFNRGTLTLHEFGLILFWDKKLKPDIRPCSSQVKDYRVVKKKKIQRVRLKLSNLTGAYAVLAVGYSISLLTFLVEKIVRPFWMAK</sequence>
<dbReference type="GO" id="GO:0015276">
    <property type="term" value="F:ligand-gated monoatomic ion channel activity"/>
    <property type="evidence" value="ECO:0007669"/>
    <property type="project" value="InterPro"/>
</dbReference>
<dbReference type="PANTHER" id="PTHR42643:SF24">
    <property type="entry name" value="IONOTROPIC RECEPTOR 60A"/>
    <property type="match status" value="1"/>
</dbReference>
<feature type="transmembrane region" description="Helical" evidence="9">
    <location>
        <begin position="210"/>
        <end position="232"/>
    </location>
</feature>
<feature type="transmembrane region" description="Helical" evidence="9">
    <location>
        <begin position="434"/>
        <end position="457"/>
    </location>
</feature>
<evidence type="ECO:0000256" key="8">
    <source>
        <dbReference type="ARBA" id="ARBA00023180"/>
    </source>
</evidence>
<dbReference type="Gene3D" id="1.10.287.70">
    <property type="match status" value="1"/>
</dbReference>
<evidence type="ECO:0000259" key="11">
    <source>
        <dbReference type="Pfam" id="PF00060"/>
    </source>
</evidence>
<evidence type="ECO:0000256" key="1">
    <source>
        <dbReference type="ARBA" id="ARBA00004651"/>
    </source>
</evidence>
<gene>
    <name evidence="12" type="ORF">GHT06_019959</name>
</gene>
<comment type="caution">
    <text evidence="12">The sequence shown here is derived from an EMBL/GenBank/DDBJ whole genome shotgun (WGS) entry which is preliminary data.</text>
</comment>
<feature type="domain" description="Ionotropic glutamate receptor C-terminal" evidence="11">
    <location>
        <begin position="168"/>
        <end position="447"/>
    </location>
</feature>
<evidence type="ECO:0000256" key="7">
    <source>
        <dbReference type="ARBA" id="ARBA00023170"/>
    </source>
</evidence>
<dbReference type="InterPro" id="IPR052192">
    <property type="entry name" value="Insect_Ionotropic_Sensory_Rcpt"/>
</dbReference>
<evidence type="ECO:0000313" key="13">
    <source>
        <dbReference type="Proteomes" id="UP000820818"/>
    </source>
</evidence>
<proteinExistence type="inferred from homology"/>
<feature type="signal peptide" evidence="10">
    <location>
        <begin position="1"/>
        <end position="20"/>
    </location>
</feature>
<keyword evidence="13" id="KW-1185">Reference proteome</keyword>
<organism evidence="12 13">
    <name type="scientific">Daphnia sinensis</name>
    <dbReference type="NCBI Taxonomy" id="1820382"/>
    <lineage>
        <taxon>Eukaryota</taxon>
        <taxon>Metazoa</taxon>
        <taxon>Ecdysozoa</taxon>
        <taxon>Arthropoda</taxon>
        <taxon>Crustacea</taxon>
        <taxon>Branchiopoda</taxon>
        <taxon>Diplostraca</taxon>
        <taxon>Cladocera</taxon>
        <taxon>Anomopoda</taxon>
        <taxon>Daphniidae</taxon>
        <taxon>Daphnia</taxon>
        <taxon>Daphnia similis group</taxon>
    </lineage>
</organism>
<evidence type="ECO:0000256" key="6">
    <source>
        <dbReference type="ARBA" id="ARBA00023136"/>
    </source>
</evidence>